<keyword evidence="2" id="KW-1185">Reference proteome</keyword>
<dbReference type="SUPFAM" id="SSF56672">
    <property type="entry name" value="DNA/RNA polymerases"/>
    <property type="match status" value="1"/>
</dbReference>
<dbReference type="AlphaFoldDB" id="A0A0C2JWZ6"/>
<comment type="caution">
    <text evidence="1">The sequence shown here is derived from an EMBL/GenBank/DDBJ whole genome shotgun (WGS) entry which is preliminary data.</text>
</comment>
<name>A0A0C2JWZ6_THEKT</name>
<organism evidence="1 2">
    <name type="scientific">Thelohanellus kitauei</name>
    <name type="common">Myxosporean</name>
    <dbReference type="NCBI Taxonomy" id="669202"/>
    <lineage>
        <taxon>Eukaryota</taxon>
        <taxon>Metazoa</taxon>
        <taxon>Cnidaria</taxon>
        <taxon>Myxozoa</taxon>
        <taxon>Myxosporea</taxon>
        <taxon>Bivalvulida</taxon>
        <taxon>Platysporina</taxon>
        <taxon>Myxobolidae</taxon>
        <taxon>Thelohanellus</taxon>
    </lineage>
</organism>
<dbReference type="EMBL" id="JWZT01000572">
    <property type="protein sequence ID" value="KII73988.1"/>
    <property type="molecule type" value="Genomic_DNA"/>
</dbReference>
<sequence length="141" mass="16309">MADPIEQDYILKTALSAEGMFALYEFTTLLFAVNYVQTRCQRLIDIIWKDSKIALAHYDNLIVCSQDLRSHIKNLREILDLLEKVNFGVIKEKCASGKTEFQFFGHVETKNGVRSNMYRMKRIDRRDSLENRLDLSGVSGL</sequence>
<evidence type="ECO:0000313" key="1">
    <source>
        <dbReference type="EMBL" id="KII73988.1"/>
    </source>
</evidence>
<accession>A0A0C2JWZ6</accession>
<gene>
    <name evidence="1" type="ORF">RF11_00075</name>
</gene>
<reference evidence="1 2" key="1">
    <citation type="journal article" date="2014" name="Genome Biol. Evol.">
        <title>The genome of the myxosporean Thelohanellus kitauei shows adaptations to nutrient acquisition within its fish host.</title>
        <authorList>
            <person name="Yang Y."/>
            <person name="Xiong J."/>
            <person name="Zhou Z."/>
            <person name="Huo F."/>
            <person name="Miao W."/>
            <person name="Ran C."/>
            <person name="Liu Y."/>
            <person name="Zhang J."/>
            <person name="Feng J."/>
            <person name="Wang M."/>
            <person name="Wang M."/>
            <person name="Wang L."/>
            <person name="Yao B."/>
        </authorList>
    </citation>
    <scope>NUCLEOTIDE SEQUENCE [LARGE SCALE GENOMIC DNA]</scope>
    <source>
        <strain evidence="1">Wuqing</strain>
    </source>
</reference>
<dbReference type="InterPro" id="IPR043502">
    <property type="entry name" value="DNA/RNA_pol_sf"/>
</dbReference>
<evidence type="ECO:0000313" key="2">
    <source>
        <dbReference type="Proteomes" id="UP000031668"/>
    </source>
</evidence>
<proteinExistence type="predicted"/>
<dbReference type="Proteomes" id="UP000031668">
    <property type="component" value="Unassembled WGS sequence"/>
</dbReference>
<dbReference type="Gene3D" id="3.30.70.270">
    <property type="match status" value="1"/>
</dbReference>
<protein>
    <submittedName>
        <fullName evidence="1">Retrovirus-related Pol polyprotein from transposon opus</fullName>
    </submittedName>
</protein>
<dbReference type="InterPro" id="IPR043128">
    <property type="entry name" value="Rev_trsase/Diguanyl_cyclase"/>
</dbReference>